<reference evidence="1" key="1">
    <citation type="submission" date="2025-08" db="UniProtKB">
        <authorList>
            <consortium name="RefSeq"/>
        </authorList>
    </citation>
    <scope>IDENTIFICATION</scope>
    <source>
        <tissue evidence="1">Whole insect</tissue>
    </source>
</reference>
<dbReference type="InParanoid" id="A0A6P7G1D0"/>
<proteinExistence type="predicted"/>
<gene>
    <name evidence="1" type="primary">LOC114336568</name>
</gene>
<sequence length="115" mass="13614">MFNKWFLNLSKELQNIFKSFREFASLSVRGKKLLIEHGLAPKYFLDLVSYNSDIHPYFTRNSNNIYISRTNTTGTMNSLLYKGFDNFNKLPTELKLKTSLNMYRKNLKNYVANRI</sequence>
<name>A0A6P7G1D0_DIAVI</name>
<organism evidence="1">
    <name type="scientific">Diabrotica virgifera virgifera</name>
    <name type="common">western corn rootworm</name>
    <dbReference type="NCBI Taxonomy" id="50390"/>
    <lineage>
        <taxon>Eukaryota</taxon>
        <taxon>Metazoa</taxon>
        <taxon>Ecdysozoa</taxon>
        <taxon>Arthropoda</taxon>
        <taxon>Hexapoda</taxon>
        <taxon>Insecta</taxon>
        <taxon>Pterygota</taxon>
        <taxon>Neoptera</taxon>
        <taxon>Endopterygota</taxon>
        <taxon>Coleoptera</taxon>
        <taxon>Polyphaga</taxon>
        <taxon>Cucujiformia</taxon>
        <taxon>Chrysomeloidea</taxon>
        <taxon>Chrysomelidae</taxon>
        <taxon>Galerucinae</taxon>
        <taxon>Diabroticina</taxon>
        <taxon>Diabroticites</taxon>
        <taxon>Diabrotica</taxon>
    </lineage>
</organism>
<accession>A0A6P7G1D0</accession>
<evidence type="ECO:0000313" key="1">
    <source>
        <dbReference type="RefSeq" id="XP_028142734.1"/>
    </source>
</evidence>
<protein>
    <submittedName>
        <fullName evidence="1">Uncharacterized protein LOC114336568</fullName>
    </submittedName>
</protein>
<dbReference type="AlphaFoldDB" id="A0A6P7G1D0"/>
<dbReference type="RefSeq" id="XP_028142734.1">
    <property type="nucleotide sequence ID" value="XM_028286933.1"/>
</dbReference>